<name>A0ACB9X4A0_CHAAC</name>
<dbReference type="EMBL" id="CM043793">
    <property type="protein sequence ID" value="KAI4820686.1"/>
    <property type="molecule type" value="Genomic_DNA"/>
</dbReference>
<protein>
    <submittedName>
        <fullName evidence="1">Uncharacterized protein</fullName>
    </submittedName>
</protein>
<evidence type="ECO:0000313" key="1">
    <source>
        <dbReference type="EMBL" id="KAI4820686.1"/>
    </source>
</evidence>
<organism evidence="1 2">
    <name type="scientific">Chaenocephalus aceratus</name>
    <name type="common">Blackfin icefish</name>
    <name type="synonym">Chaenichthys aceratus</name>
    <dbReference type="NCBI Taxonomy" id="36190"/>
    <lineage>
        <taxon>Eukaryota</taxon>
        <taxon>Metazoa</taxon>
        <taxon>Chordata</taxon>
        <taxon>Craniata</taxon>
        <taxon>Vertebrata</taxon>
        <taxon>Euteleostomi</taxon>
        <taxon>Actinopterygii</taxon>
        <taxon>Neopterygii</taxon>
        <taxon>Teleostei</taxon>
        <taxon>Neoteleostei</taxon>
        <taxon>Acanthomorphata</taxon>
        <taxon>Eupercaria</taxon>
        <taxon>Perciformes</taxon>
        <taxon>Notothenioidei</taxon>
        <taxon>Channichthyidae</taxon>
        <taxon>Chaenocephalus</taxon>
    </lineage>
</organism>
<sequence length="111" mass="12652">MWSCSGQYEAQSRRSTLSDYSSSSSSAGTREELRRPSPCRKQPPLKETERDGRDTEDLLIEQRRMRKQWEGDVLEEAAQRQKQVCVIQVSRCRSGIRGVQSQCVCVCVNAP</sequence>
<dbReference type="Proteomes" id="UP001057452">
    <property type="component" value="Chromosome 9"/>
</dbReference>
<comment type="caution">
    <text evidence="1">The sequence shown here is derived from an EMBL/GenBank/DDBJ whole genome shotgun (WGS) entry which is preliminary data.</text>
</comment>
<gene>
    <name evidence="1" type="ORF">KUCAC02_028657</name>
</gene>
<accession>A0ACB9X4A0</accession>
<proteinExistence type="predicted"/>
<reference evidence="1" key="1">
    <citation type="submission" date="2022-05" db="EMBL/GenBank/DDBJ databases">
        <title>Chromosome-level genome of Chaenocephalus aceratus.</title>
        <authorList>
            <person name="Park H."/>
        </authorList>
    </citation>
    <scope>NUCLEOTIDE SEQUENCE</scope>
    <source>
        <strain evidence="1">KU_202001</strain>
    </source>
</reference>
<evidence type="ECO:0000313" key="2">
    <source>
        <dbReference type="Proteomes" id="UP001057452"/>
    </source>
</evidence>
<keyword evidence="2" id="KW-1185">Reference proteome</keyword>